<evidence type="ECO:0000313" key="2">
    <source>
        <dbReference type="Proteomes" id="UP000011173"/>
    </source>
</evidence>
<accession>L7WCC2</accession>
<name>L7WCC2_NONDD</name>
<dbReference type="PATRIC" id="fig|592029.3.peg.2699"/>
<dbReference type="EMBL" id="CP001397">
    <property type="protein sequence ID" value="AGC77847.1"/>
    <property type="molecule type" value="Genomic_DNA"/>
</dbReference>
<protein>
    <submittedName>
        <fullName evidence="1">Uncharacterized protein</fullName>
    </submittedName>
</protein>
<dbReference type="HOGENOM" id="CLU_3219291_0_0_10"/>
<dbReference type="Proteomes" id="UP000011173">
    <property type="component" value="Chromosome"/>
</dbReference>
<proteinExistence type="predicted"/>
<gene>
    <name evidence="1" type="ordered locus">DDD_2720</name>
</gene>
<evidence type="ECO:0000313" key="1">
    <source>
        <dbReference type="EMBL" id="AGC77847.1"/>
    </source>
</evidence>
<dbReference type="KEGG" id="ndo:DDD_2720"/>
<sequence>MKSLKWNRIIFTIHKAIYKTVTKLYKTFEISYNITHSGVIEKFR</sequence>
<dbReference type="AlphaFoldDB" id="L7WCC2"/>
<reference evidence="1 2" key="1">
    <citation type="journal article" date="2013" name="Genome Biol. Evol.">
        <title>Genomic makeup of the marine flavobacterium Nonlabens (Donghaeana) dokdonensis DSW-6 and identification of a novel class of rhodopsins.</title>
        <authorList>
            <person name="Kwon S.K."/>
            <person name="Kim B.K."/>
            <person name="Song J.Y."/>
            <person name="Kwak M.J."/>
            <person name="Lee C.H."/>
            <person name="Yoon J.H."/>
            <person name="Oh T.K."/>
            <person name="Kim J.F."/>
        </authorList>
    </citation>
    <scope>NUCLEOTIDE SEQUENCE [LARGE SCALE GENOMIC DNA]</scope>
    <source>
        <strain evidence="2">DSM 17205 / KCTC 12402 / DSW-6</strain>
    </source>
</reference>
<organism evidence="1 2">
    <name type="scientific">Nonlabens dokdonensis (strain DSM 17205 / KCTC 12402 / DSW-6)</name>
    <name type="common">Donghaeana dokdonensis</name>
    <dbReference type="NCBI Taxonomy" id="592029"/>
    <lineage>
        <taxon>Bacteria</taxon>
        <taxon>Pseudomonadati</taxon>
        <taxon>Bacteroidota</taxon>
        <taxon>Flavobacteriia</taxon>
        <taxon>Flavobacteriales</taxon>
        <taxon>Flavobacteriaceae</taxon>
        <taxon>Nonlabens</taxon>
    </lineage>
</organism>